<dbReference type="OrthoDB" id="9782229at2"/>
<dbReference type="eggNOG" id="COG2885">
    <property type="taxonomic scope" value="Bacteria"/>
</dbReference>
<keyword evidence="2 3" id="KW-0472">Membrane</keyword>
<name>A0A095T7W0_9GAMM</name>
<dbReference type="InterPro" id="IPR036737">
    <property type="entry name" value="OmpA-like_sf"/>
</dbReference>
<dbReference type="InterPro" id="IPR050330">
    <property type="entry name" value="Bact_OuterMem_StrucFunc"/>
</dbReference>
<keyword evidence="6" id="KW-1185">Reference proteome</keyword>
<dbReference type="PANTHER" id="PTHR30329:SF17">
    <property type="entry name" value="LIPOPROTEIN YFIB-RELATED"/>
    <property type="match status" value="1"/>
</dbReference>
<dbReference type="RefSeq" id="WP_038022360.1">
    <property type="nucleotide sequence ID" value="NZ_JPKR02000003.1"/>
</dbReference>
<dbReference type="EMBL" id="JPKR02000003">
    <property type="protein sequence ID" value="KGD72589.1"/>
    <property type="molecule type" value="Genomic_DNA"/>
</dbReference>
<evidence type="ECO:0000256" key="3">
    <source>
        <dbReference type="PROSITE-ProRule" id="PRU00473"/>
    </source>
</evidence>
<dbReference type="Pfam" id="PF00691">
    <property type="entry name" value="OmpA"/>
    <property type="match status" value="1"/>
</dbReference>
<sequence>MKIVTGLVCILLLCTAGCQNRGVFNTAQIKAMQEEGFTQQNDEWSLGLSDRILFGINESSLTGQSKATINRMAKRLSSLGILHLRIDGYTDNYGEVSYNQQLSLKRANVVADQWAAGGPVPRDNIQTRGLGMKYPVASNSSGQGRAQNRRVAIIIAAP</sequence>
<accession>A0A095T7W0</accession>
<evidence type="ECO:0000256" key="1">
    <source>
        <dbReference type="ARBA" id="ARBA00004442"/>
    </source>
</evidence>
<dbReference type="PROSITE" id="PS51123">
    <property type="entry name" value="OMPA_2"/>
    <property type="match status" value="1"/>
</dbReference>
<dbReference type="NCBIfam" id="NF007424">
    <property type="entry name" value="PRK09967.1"/>
    <property type="match status" value="1"/>
</dbReference>
<reference evidence="5" key="1">
    <citation type="submission" date="2014-12" db="EMBL/GenBank/DDBJ databases">
        <title>The draft genome of the Tatumella morbirosei type strain, LMG23360T isolated from pineapple rot.</title>
        <authorList>
            <person name="Smits T.H."/>
            <person name="Palmer M."/>
            <person name="Venter S.N."/>
            <person name="Duffy B."/>
            <person name="Steenkamp E.T."/>
            <person name="Chan W.Y."/>
            <person name="Coutinho T.A."/>
            <person name="Coetzee M.P."/>
            <person name="De Maayer P."/>
        </authorList>
    </citation>
    <scope>NUCLEOTIDE SEQUENCE [LARGE SCALE GENOMIC DNA]</scope>
    <source>
        <strain evidence="5">LMG 23360</strain>
    </source>
</reference>
<dbReference type="Gene3D" id="3.30.1330.60">
    <property type="entry name" value="OmpA-like domain"/>
    <property type="match status" value="1"/>
</dbReference>
<dbReference type="PANTHER" id="PTHR30329">
    <property type="entry name" value="STATOR ELEMENT OF FLAGELLAR MOTOR COMPLEX"/>
    <property type="match status" value="1"/>
</dbReference>
<protein>
    <submittedName>
        <fullName evidence="5">Membrane protein</fullName>
    </submittedName>
</protein>
<gene>
    <name evidence="5" type="ORF">HA49_18015</name>
</gene>
<dbReference type="SUPFAM" id="SSF103088">
    <property type="entry name" value="OmpA-like"/>
    <property type="match status" value="1"/>
</dbReference>
<dbReference type="GO" id="GO:0009279">
    <property type="term" value="C:cell outer membrane"/>
    <property type="evidence" value="ECO:0007669"/>
    <property type="project" value="UniProtKB-SubCell"/>
</dbReference>
<comment type="caution">
    <text evidence="5">The sequence shown here is derived from an EMBL/GenBank/DDBJ whole genome shotgun (WGS) entry which is preliminary data.</text>
</comment>
<dbReference type="Proteomes" id="UP000029577">
    <property type="component" value="Unassembled WGS sequence"/>
</dbReference>
<dbReference type="InterPro" id="IPR006665">
    <property type="entry name" value="OmpA-like"/>
</dbReference>
<evidence type="ECO:0000259" key="4">
    <source>
        <dbReference type="PROSITE" id="PS51123"/>
    </source>
</evidence>
<dbReference type="CDD" id="cd07185">
    <property type="entry name" value="OmpA_C-like"/>
    <property type="match status" value="1"/>
</dbReference>
<evidence type="ECO:0000256" key="2">
    <source>
        <dbReference type="ARBA" id="ARBA00023136"/>
    </source>
</evidence>
<dbReference type="STRING" id="642227.HA49_18015"/>
<dbReference type="PRINTS" id="PR01021">
    <property type="entry name" value="OMPADOMAIN"/>
</dbReference>
<feature type="domain" description="OmpA-like" evidence="4">
    <location>
        <begin position="41"/>
        <end position="158"/>
    </location>
</feature>
<evidence type="ECO:0000313" key="6">
    <source>
        <dbReference type="Proteomes" id="UP000029577"/>
    </source>
</evidence>
<comment type="subcellular location">
    <subcellularLocation>
        <location evidence="1">Cell outer membrane</location>
    </subcellularLocation>
</comment>
<dbReference type="InterPro" id="IPR006664">
    <property type="entry name" value="OMP_bac"/>
</dbReference>
<proteinExistence type="predicted"/>
<evidence type="ECO:0000313" key="5">
    <source>
        <dbReference type="EMBL" id="KGD72589.1"/>
    </source>
</evidence>
<organism evidence="5 6">
    <name type="scientific">Tatumella morbirosei</name>
    <dbReference type="NCBI Taxonomy" id="642227"/>
    <lineage>
        <taxon>Bacteria</taxon>
        <taxon>Pseudomonadati</taxon>
        <taxon>Pseudomonadota</taxon>
        <taxon>Gammaproteobacteria</taxon>
        <taxon>Enterobacterales</taxon>
        <taxon>Erwiniaceae</taxon>
        <taxon>Tatumella</taxon>
    </lineage>
</organism>
<dbReference type="AlphaFoldDB" id="A0A095T7W0"/>